<dbReference type="Proteomes" id="UP000016569">
    <property type="component" value="Unassembled WGS sequence"/>
</dbReference>
<keyword evidence="2" id="KW-1185">Reference proteome</keyword>
<evidence type="ECO:0000313" key="2">
    <source>
        <dbReference type="Proteomes" id="UP000016569"/>
    </source>
</evidence>
<protein>
    <submittedName>
        <fullName evidence="1">Uncharacterized protein</fullName>
    </submittedName>
</protein>
<dbReference type="EMBL" id="BATC01000064">
    <property type="protein sequence ID" value="GAD60301.1"/>
    <property type="molecule type" value="Genomic_DNA"/>
</dbReference>
<accession>A0A8E0NDH4</accession>
<comment type="caution">
    <text evidence="1">The sequence shown here is derived from an EMBL/GenBank/DDBJ whole genome shotgun (WGS) entry which is preliminary data.</text>
</comment>
<name>A0A8E0NDH4_9CAUL</name>
<proteinExistence type="predicted"/>
<evidence type="ECO:0000313" key="1">
    <source>
        <dbReference type="EMBL" id="GAD60301.1"/>
    </source>
</evidence>
<organism evidence="1 2">
    <name type="scientific">Brevundimonas abyssalis TAR-001</name>
    <dbReference type="NCBI Taxonomy" id="1391729"/>
    <lineage>
        <taxon>Bacteria</taxon>
        <taxon>Pseudomonadati</taxon>
        <taxon>Pseudomonadota</taxon>
        <taxon>Alphaproteobacteria</taxon>
        <taxon>Caulobacterales</taxon>
        <taxon>Caulobacteraceae</taxon>
        <taxon>Brevundimonas</taxon>
    </lineage>
</organism>
<gene>
    <name evidence="1" type="ORF">MBEBAB_2551</name>
</gene>
<reference evidence="2" key="1">
    <citation type="journal article" date="2013" name="Genome Announc.">
        <title>Draft Genome Sequence of the Dimorphic Prosthecate Bacterium Brevundimonas abyssalis TAR-001T.</title>
        <authorList>
            <person name="Tsubouchi T."/>
            <person name="Nishi S."/>
            <person name="Usui K."/>
            <person name="Shimane Y."/>
            <person name="Takaki Y."/>
            <person name="Maruyama T."/>
            <person name="Hatada Y."/>
        </authorList>
    </citation>
    <scope>NUCLEOTIDE SEQUENCE [LARGE SCALE GENOMIC DNA]</scope>
    <source>
        <strain evidence="2">TAR-001</strain>
    </source>
</reference>
<sequence length="47" mass="5237">MSISDFDYCRLLAKRRVPRVAAQAESVAMNSARDRKILEGEIASDPV</sequence>
<dbReference type="AlphaFoldDB" id="A0A8E0NDH4"/>